<proteinExistence type="predicted"/>
<comment type="caution">
    <text evidence="1">The sequence shown here is derived from an EMBL/GenBank/DDBJ whole genome shotgun (WGS) entry which is preliminary data.</text>
</comment>
<evidence type="ECO:0000313" key="2">
    <source>
        <dbReference type="Proteomes" id="UP000304953"/>
    </source>
</evidence>
<dbReference type="Proteomes" id="UP000304953">
    <property type="component" value="Unassembled WGS sequence"/>
</dbReference>
<dbReference type="EMBL" id="SRYA01000116">
    <property type="protein sequence ID" value="TGY87309.1"/>
    <property type="molecule type" value="Genomic_DNA"/>
</dbReference>
<evidence type="ECO:0000313" key="1">
    <source>
        <dbReference type="EMBL" id="TGY87309.1"/>
    </source>
</evidence>
<accession>A0AC61RMK3</accession>
<reference evidence="1" key="1">
    <citation type="submission" date="2019-04" db="EMBL/GenBank/DDBJ databases">
        <title>Microbes associate with the intestines of laboratory mice.</title>
        <authorList>
            <person name="Navarre W."/>
            <person name="Wong E."/>
            <person name="Huang K."/>
            <person name="Tropini C."/>
            <person name="Ng K."/>
            <person name="Yu B."/>
        </authorList>
    </citation>
    <scope>NUCLEOTIDE SEQUENCE</scope>
    <source>
        <strain evidence="1">NM01_1-7b</strain>
    </source>
</reference>
<keyword evidence="2" id="KW-1185">Reference proteome</keyword>
<name>A0AC61RMK3_9FIRM</name>
<organism evidence="1 2">
    <name type="scientific">Petralouisia muris</name>
    <dbReference type="NCBI Taxonomy" id="3032872"/>
    <lineage>
        <taxon>Bacteria</taxon>
        <taxon>Bacillati</taxon>
        <taxon>Bacillota</taxon>
        <taxon>Clostridia</taxon>
        <taxon>Lachnospirales</taxon>
        <taxon>Lachnospiraceae</taxon>
        <taxon>Petralouisia</taxon>
    </lineage>
</organism>
<gene>
    <name evidence="1" type="ORF">E5329_26785</name>
</gene>
<sequence length="209" mass="23716">MANDKRKLTEKELKRKNDFETISSEMQQKGYKMKNVVINTQKAKYLALLVMFPFMALTFWLYNNVNGFNLDGISWGYVVALPLLILCLIIVHELIHGITWGLFAKKHFHSIDFGIIWSSFSPYCTCSEPLKKWQYLLGTAMPTLVLGGGSAVAAVMTNQLLIFLLAEYMIASGGGDFLIVLKGMLHHTDKKESVYCDHPYECGFVVFEK</sequence>
<protein>
    <submittedName>
        <fullName evidence="1">DUF3267 domain-containing protein</fullName>
    </submittedName>
</protein>